<name>A0A5J4QV04_9ZZZZ</name>
<dbReference type="EMBL" id="SNRY01002303">
    <property type="protein sequence ID" value="KAA6325737.1"/>
    <property type="molecule type" value="Genomic_DNA"/>
</dbReference>
<organism evidence="1">
    <name type="scientific">termite gut metagenome</name>
    <dbReference type="NCBI Taxonomy" id="433724"/>
    <lineage>
        <taxon>unclassified sequences</taxon>
        <taxon>metagenomes</taxon>
        <taxon>organismal metagenomes</taxon>
    </lineage>
</organism>
<dbReference type="AlphaFoldDB" id="A0A5J4QV04"/>
<gene>
    <name evidence="1" type="ORF">EZS27_025083</name>
</gene>
<comment type="caution">
    <text evidence="1">The sequence shown here is derived from an EMBL/GenBank/DDBJ whole genome shotgun (WGS) entry which is preliminary data.</text>
</comment>
<accession>A0A5J4QV04</accession>
<evidence type="ECO:0000313" key="1">
    <source>
        <dbReference type="EMBL" id="KAA6325737.1"/>
    </source>
</evidence>
<dbReference type="InterPro" id="IPR045499">
    <property type="entry name" value="DUF6492"/>
</dbReference>
<reference evidence="1" key="1">
    <citation type="submission" date="2019-03" db="EMBL/GenBank/DDBJ databases">
        <title>Single cell metagenomics reveals metabolic interactions within the superorganism composed of flagellate Streblomastix strix and complex community of Bacteroidetes bacteria on its surface.</title>
        <authorList>
            <person name="Treitli S.C."/>
            <person name="Kolisko M."/>
            <person name="Husnik F."/>
            <person name="Keeling P."/>
            <person name="Hampl V."/>
        </authorList>
    </citation>
    <scope>NUCLEOTIDE SEQUENCE</scope>
    <source>
        <strain evidence="1">STM</strain>
    </source>
</reference>
<protein>
    <submittedName>
        <fullName evidence="1">Uncharacterized protein</fullName>
    </submittedName>
</protein>
<proteinExistence type="predicted"/>
<dbReference type="Pfam" id="PF20102">
    <property type="entry name" value="DUF6492"/>
    <property type="match status" value="1"/>
</dbReference>
<sequence>MIKKYTLRKKIRRLNNILTIFRRTQTYSPAVDKIDVVIPVVEKDIHILPLCLAGIKECVNHPIANIYIVAPETDALREFCIKENVSFVKETDIFGFSPNDMNIQVGIPKVNRSGWIFQQLIKLSGTVNTSRYFLVMDSDHILLQPHTFISSEKKLIFYYSSEYHEPYYRNIEKLMGKYPKSAFSYVAHKMIFDTKLLSEMKREIEQRHHTSWYKAIINSLDEKEISGFSEFELFGSYVPQQDKILVPWQQKALKYKYLDDYISLKKKYGEKYRAITFPHYIN</sequence>